<reference evidence="2" key="1">
    <citation type="submission" date="2024-05" db="EMBL/GenBank/DDBJ databases">
        <title>30 novel species of actinomycetes from the DSMZ collection.</title>
        <authorList>
            <person name="Nouioui I."/>
        </authorList>
    </citation>
    <scope>NUCLEOTIDE SEQUENCE</scope>
    <source>
        <strain evidence="2">DSM 40473</strain>
    </source>
</reference>
<proteinExistence type="predicted"/>
<evidence type="ECO:0000313" key="3">
    <source>
        <dbReference type="Proteomes" id="UP001180531"/>
    </source>
</evidence>
<comment type="caution">
    <text evidence="2">The sequence shown here is derived from an EMBL/GenBank/DDBJ whole genome shotgun (WGS) entry which is preliminary data.</text>
</comment>
<dbReference type="Proteomes" id="UP001180531">
    <property type="component" value="Unassembled WGS sequence"/>
</dbReference>
<dbReference type="EMBL" id="JAVRFI010000036">
    <property type="protein sequence ID" value="MDT0453753.1"/>
    <property type="molecule type" value="Genomic_DNA"/>
</dbReference>
<name>A0ABU2SYE8_9ACTN</name>
<protein>
    <submittedName>
        <fullName evidence="2">Uncharacterized protein</fullName>
    </submittedName>
</protein>
<organism evidence="2 3">
    <name type="scientific">Streptomyces hesseae</name>
    <dbReference type="NCBI Taxonomy" id="3075519"/>
    <lineage>
        <taxon>Bacteria</taxon>
        <taxon>Bacillati</taxon>
        <taxon>Actinomycetota</taxon>
        <taxon>Actinomycetes</taxon>
        <taxon>Kitasatosporales</taxon>
        <taxon>Streptomycetaceae</taxon>
        <taxon>Streptomyces</taxon>
    </lineage>
</organism>
<sequence>MTVFPGTAMTGLPARSEGPPERRTLQQKLHASAKAASDEPSRDCPGAAFVKAHGDPAHWPGETCDAYLDLVHAEGLR</sequence>
<gene>
    <name evidence="2" type="ORF">RM609_32440</name>
</gene>
<feature type="region of interest" description="Disordered" evidence="1">
    <location>
        <begin position="1"/>
        <end position="43"/>
    </location>
</feature>
<dbReference type="RefSeq" id="WP_311615923.1">
    <property type="nucleotide sequence ID" value="NZ_JAVRFI010000036.1"/>
</dbReference>
<evidence type="ECO:0000256" key="1">
    <source>
        <dbReference type="SAM" id="MobiDB-lite"/>
    </source>
</evidence>
<evidence type="ECO:0000313" key="2">
    <source>
        <dbReference type="EMBL" id="MDT0453753.1"/>
    </source>
</evidence>
<accession>A0ABU2SYE8</accession>
<keyword evidence="3" id="KW-1185">Reference proteome</keyword>